<proteinExistence type="predicted"/>
<comment type="caution">
    <text evidence="1">The sequence shown here is derived from an EMBL/GenBank/DDBJ whole genome shotgun (WGS) entry which is preliminary data.</text>
</comment>
<dbReference type="AlphaFoldDB" id="A0A963Z1D9"/>
<dbReference type="EMBL" id="JAESVA010000002">
    <property type="protein sequence ID" value="MCB8880070.1"/>
    <property type="molecule type" value="Genomic_DNA"/>
</dbReference>
<evidence type="ECO:0000313" key="2">
    <source>
        <dbReference type="Proteomes" id="UP000721844"/>
    </source>
</evidence>
<accession>A0A963Z1D9</accession>
<dbReference type="Proteomes" id="UP000721844">
    <property type="component" value="Unassembled WGS sequence"/>
</dbReference>
<protein>
    <submittedName>
        <fullName evidence="1">Uncharacterized protein</fullName>
    </submittedName>
</protein>
<name>A0A963Z1D9_9PROT</name>
<sequence length="231" mass="24867">MTDQTDKALARAVEGFLSIYRGKYFAGIKFGIRPNAPLRSDVAKLASAFAAWNARAAAPEAGTPCEGHGALKFDPDAREDEAFILLYSDKDVPYELFSGNGARGAAWARYHNQLSAWTCHLFKMVQGIPRDHARFAAPEPDGAREAWQELVERDGRTSPADYPEMALITEQELSAFIATARAVGYAAGLAEARAACIEAASICGMVQNNAARDGADSCIKAIDALVRGEKP</sequence>
<reference evidence="1 2" key="1">
    <citation type="journal article" date="2021" name="Microorganisms">
        <title>Acidisoma silvae sp. nov. and Acidisomacellulosilytica sp. nov., Two Acidophilic Bacteria Isolated from Decaying Wood, Hydrolyzing Cellulose and Producing Poly-3-hydroxybutyrate.</title>
        <authorList>
            <person name="Mieszkin S."/>
            <person name="Pouder E."/>
            <person name="Uroz S."/>
            <person name="Simon-Colin C."/>
            <person name="Alain K."/>
        </authorList>
    </citation>
    <scope>NUCLEOTIDE SEQUENCE [LARGE SCALE GENOMIC DNA]</scope>
    <source>
        <strain evidence="1 2">HW T5.17</strain>
    </source>
</reference>
<keyword evidence="2" id="KW-1185">Reference proteome</keyword>
<organism evidence="1 2">
    <name type="scientific">Acidisoma cellulosilyticum</name>
    <dbReference type="NCBI Taxonomy" id="2802395"/>
    <lineage>
        <taxon>Bacteria</taxon>
        <taxon>Pseudomonadati</taxon>
        <taxon>Pseudomonadota</taxon>
        <taxon>Alphaproteobacteria</taxon>
        <taxon>Acetobacterales</taxon>
        <taxon>Acidocellaceae</taxon>
        <taxon>Acidisoma</taxon>
    </lineage>
</organism>
<dbReference type="RefSeq" id="WP_227306678.1">
    <property type="nucleotide sequence ID" value="NZ_JAESVA010000002.1"/>
</dbReference>
<evidence type="ECO:0000313" key="1">
    <source>
        <dbReference type="EMBL" id="MCB8880070.1"/>
    </source>
</evidence>
<gene>
    <name evidence="1" type="ORF">ACELLULO517_07475</name>
</gene>